<organism evidence="1 2">
    <name type="scientific">Hydrocarboniphaga effusa AP103</name>
    <dbReference type="NCBI Taxonomy" id="1172194"/>
    <lineage>
        <taxon>Bacteria</taxon>
        <taxon>Pseudomonadati</taxon>
        <taxon>Pseudomonadota</taxon>
        <taxon>Gammaproteobacteria</taxon>
        <taxon>Nevskiales</taxon>
        <taxon>Nevskiaceae</taxon>
        <taxon>Hydrocarboniphaga</taxon>
    </lineage>
</organism>
<protein>
    <submittedName>
        <fullName evidence="1">Uncharacterized protein</fullName>
    </submittedName>
</protein>
<comment type="caution">
    <text evidence="1">The sequence shown here is derived from an EMBL/GenBank/DDBJ whole genome shotgun (WGS) entry which is preliminary data.</text>
</comment>
<accession>I7ZH11</accession>
<dbReference type="EMBL" id="AKGD01000001">
    <property type="protein sequence ID" value="EIT71194.1"/>
    <property type="molecule type" value="Genomic_DNA"/>
</dbReference>
<sequence>MGHAGTLAAHIRTGNEKSANRRKLGIYSHGWLRDAALPCPRFDDLADEKTPETALCPVYGTVLAVSRIVSFPFPRLMPHRNGKNSWHRICSRAPAVTPCGVLTSKTSEELNGQVLSSDQSWGDVCVADDGRFRGHGIDQRTGSRRYRCDGQWRRHQHWRRAHRGHGPERPAL</sequence>
<keyword evidence="2" id="KW-1185">Reference proteome</keyword>
<dbReference type="STRING" id="1172194.WQQ_13310"/>
<evidence type="ECO:0000313" key="2">
    <source>
        <dbReference type="Proteomes" id="UP000003704"/>
    </source>
</evidence>
<dbReference type="AlphaFoldDB" id="I7ZH11"/>
<dbReference type="Proteomes" id="UP000003704">
    <property type="component" value="Unassembled WGS sequence"/>
</dbReference>
<evidence type="ECO:0000313" key="1">
    <source>
        <dbReference type="EMBL" id="EIT71194.1"/>
    </source>
</evidence>
<name>I7ZH11_9GAMM</name>
<gene>
    <name evidence="1" type="ORF">WQQ_13310</name>
</gene>
<proteinExistence type="predicted"/>
<reference evidence="1 2" key="1">
    <citation type="journal article" date="2012" name="J. Bacteriol.">
        <title>Genome Sequence of n-Alkane-Degrading Hydrocarboniphaga effusa Strain AP103T (ATCC BAA-332T).</title>
        <authorList>
            <person name="Chang H.K."/>
            <person name="Zylstra G.J."/>
            <person name="Chae J.C."/>
        </authorList>
    </citation>
    <scope>NUCLEOTIDE SEQUENCE [LARGE SCALE GENOMIC DNA]</scope>
    <source>
        <strain evidence="1 2">AP103</strain>
    </source>
</reference>